<evidence type="ECO:0000259" key="2">
    <source>
        <dbReference type="Pfam" id="PF04235"/>
    </source>
</evidence>
<protein>
    <recommendedName>
        <fullName evidence="2">DUF418 domain-containing protein</fullName>
    </recommendedName>
</protein>
<reference evidence="4" key="1">
    <citation type="submission" date="2015-08" db="EMBL/GenBank/DDBJ databases">
        <title>Genome sequencing project for genomic taxonomy and phylogenomics of Bacillus-like bacteria.</title>
        <authorList>
            <person name="Liu B."/>
            <person name="Wang J."/>
            <person name="Zhu Y."/>
            <person name="Liu G."/>
            <person name="Chen Q."/>
            <person name="Chen Z."/>
            <person name="Lan J."/>
            <person name="Che J."/>
            <person name="Ge C."/>
            <person name="Shi H."/>
            <person name="Pan Z."/>
            <person name="Liu X."/>
        </authorList>
    </citation>
    <scope>NUCLEOTIDE SEQUENCE [LARGE SCALE GENOMIC DNA]</scope>
    <source>
        <strain evidence="4">FJAT-4402</strain>
    </source>
</reference>
<evidence type="ECO:0000256" key="1">
    <source>
        <dbReference type="SAM" id="Phobius"/>
    </source>
</evidence>
<keyword evidence="1" id="KW-1133">Transmembrane helix</keyword>
<dbReference type="EMBL" id="CP012600">
    <property type="protein sequence ID" value="ALC80684.1"/>
    <property type="molecule type" value="Genomic_DNA"/>
</dbReference>
<dbReference type="InterPro" id="IPR007349">
    <property type="entry name" value="DUF418"/>
</dbReference>
<feature type="transmembrane region" description="Helical" evidence="1">
    <location>
        <begin position="249"/>
        <end position="268"/>
    </location>
</feature>
<keyword evidence="1" id="KW-0812">Transmembrane</keyword>
<dbReference type="AlphaFoldDB" id="A0A0M4FPB1"/>
<feature type="transmembrane region" description="Helical" evidence="1">
    <location>
        <begin position="204"/>
        <end position="228"/>
    </location>
</feature>
<feature type="transmembrane region" description="Helical" evidence="1">
    <location>
        <begin position="55"/>
        <end position="84"/>
    </location>
</feature>
<feature type="transmembrane region" description="Helical" evidence="1">
    <location>
        <begin position="14"/>
        <end position="34"/>
    </location>
</feature>
<keyword evidence="1" id="KW-0472">Membrane</keyword>
<feature type="transmembrane region" description="Helical" evidence="1">
    <location>
        <begin position="144"/>
        <end position="168"/>
    </location>
</feature>
<dbReference type="OrthoDB" id="9807744at2"/>
<dbReference type="RefSeq" id="WP_053602424.1">
    <property type="nucleotide sequence ID" value="NZ_CP012600.1"/>
</dbReference>
<name>A0A0M4FPB1_9BACI</name>
<dbReference type="InterPro" id="IPR052529">
    <property type="entry name" value="Bact_Transport_Assoc"/>
</dbReference>
<reference evidence="3 4" key="2">
    <citation type="journal article" date="2016" name="Int. J. Syst. Evol. Microbiol.">
        <title>Bacillus gobiensis sp. nov., isolated from a soil sample.</title>
        <authorList>
            <person name="Liu B."/>
            <person name="Liu G.H."/>
            <person name="Cetin S."/>
            <person name="Schumann P."/>
            <person name="Pan Z.Z."/>
            <person name="Chen Q.Q."/>
        </authorList>
    </citation>
    <scope>NUCLEOTIDE SEQUENCE [LARGE SCALE GENOMIC DNA]</scope>
    <source>
        <strain evidence="3 4">FJAT-4402</strain>
    </source>
</reference>
<dbReference type="STRING" id="1441095.AM592_03090"/>
<feature type="domain" description="DUF418" evidence="2">
    <location>
        <begin position="229"/>
        <end position="386"/>
    </location>
</feature>
<feature type="transmembrane region" description="Helical" evidence="1">
    <location>
        <begin position="319"/>
        <end position="341"/>
    </location>
</feature>
<proteinExistence type="predicted"/>
<feature type="transmembrane region" description="Helical" evidence="1">
    <location>
        <begin position="280"/>
        <end position="298"/>
    </location>
</feature>
<evidence type="ECO:0000313" key="4">
    <source>
        <dbReference type="Proteomes" id="UP000067625"/>
    </source>
</evidence>
<accession>A0A0M4FPB1</accession>
<evidence type="ECO:0000313" key="3">
    <source>
        <dbReference type="EMBL" id="ALC80684.1"/>
    </source>
</evidence>
<dbReference type="Pfam" id="PF04235">
    <property type="entry name" value="DUF418"/>
    <property type="match status" value="1"/>
</dbReference>
<dbReference type="PATRIC" id="fig|1441095.3.peg.676"/>
<sequence length="388" mass="44312">MNNEIQPVHAGERIVSLDILRGISILGIFLVNIFDFKEPISSTGTIISSTDTLNYWLEAFVTVFAQGSFYPLFSFLFGAGAYIIYERSVQKGFSFHAYFTRRLFALLFFGIIHILFVWHGDILLTYSVIGFLLLLFINKKPLTLLIWGAALYVPVCFTALLGLLALLVPAEELQYADPTSIQDTIRIYQDGSFWEVMALRISEWFTANALGIFFFLFLILPFMLLGIYAYKRGWFKKNWSAGIKKEIKVVMICAFVIGLPIKLLPVAAGTHISWVMLQNFIGAPIFTLFYISAALLLLHGKEAPAKGWKLFIPVGKMSITCYLSQTVFCSILFYGYGYGLYGSLSSVQLVLIVVFFYILQMLGCHIWLRKFRYGPIEWIWRKLTYWTV</sequence>
<organism evidence="3 4">
    <name type="scientific">Bacillus gobiensis</name>
    <dbReference type="NCBI Taxonomy" id="1441095"/>
    <lineage>
        <taxon>Bacteria</taxon>
        <taxon>Bacillati</taxon>
        <taxon>Bacillota</taxon>
        <taxon>Bacilli</taxon>
        <taxon>Bacillales</taxon>
        <taxon>Bacillaceae</taxon>
        <taxon>Bacillus</taxon>
    </lineage>
</organism>
<keyword evidence="4" id="KW-1185">Reference proteome</keyword>
<feature type="transmembrane region" description="Helical" evidence="1">
    <location>
        <begin position="347"/>
        <end position="368"/>
    </location>
</feature>
<feature type="transmembrane region" description="Helical" evidence="1">
    <location>
        <begin position="104"/>
        <end position="137"/>
    </location>
</feature>
<gene>
    <name evidence="3" type="ORF">AM592_03090</name>
</gene>
<dbReference type="PANTHER" id="PTHR30590">
    <property type="entry name" value="INNER MEMBRANE PROTEIN"/>
    <property type="match status" value="1"/>
</dbReference>
<dbReference type="PANTHER" id="PTHR30590:SF2">
    <property type="entry name" value="INNER MEMBRANE PROTEIN"/>
    <property type="match status" value="1"/>
</dbReference>
<dbReference type="Proteomes" id="UP000067625">
    <property type="component" value="Chromosome"/>
</dbReference>